<feature type="binding site" evidence="9">
    <location>
        <begin position="316"/>
        <end position="318"/>
    </location>
    <ligand>
        <name>substrate</name>
    </ligand>
</feature>
<evidence type="ECO:0000256" key="6">
    <source>
        <dbReference type="ARBA" id="ARBA00047647"/>
    </source>
</evidence>
<comment type="cofactor">
    <cofactor evidence="10">
        <name>a divalent metal cation</name>
        <dbReference type="ChEBI" id="CHEBI:60240"/>
    </cofactor>
    <text evidence="10">Binds 1 divalent metal cation per subunit.</text>
</comment>
<evidence type="ECO:0000256" key="2">
    <source>
        <dbReference type="ARBA" id="ARBA00011899"/>
    </source>
</evidence>
<dbReference type="PANTHER" id="PTHR11113">
    <property type="entry name" value="N-ACETYLGLUCOSAMINE-6-PHOSPHATE DEACETYLASE"/>
    <property type="match status" value="1"/>
</dbReference>
<keyword evidence="10" id="KW-0479">Metal-binding</keyword>
<dbReference type="Gene3D" id="3.20.20.140">
    <property type="entry name" value="Metal-dependent hydrolases"/>
    <property type="match status" value="1"/>
</dbReference>
<dbReference type="InterPro" id="IPR003764">
    <property type="entry name" value="GlcNAc_6-P_deAcase"/>
</dbReference>
<feature type="binding site" evidence="9">
    <location>
        <position position="233"/>
    </location>
    <ligand>
        <name>substrate</name>
    </ligand>
</feature>
<protein>
    <recommendedName>
        <fullName evidence="3 7">N-acetylglucosamine-6-phosphate deacetylase</fullName>
        <ecNumber evidence="2 7">3.5.1.25</ecNumber>
    </recommendedName>
</protein>
<gene>
    <name evidence="12" type="ORF">L207DRAFT_562344</name>
</gene>
<evidence type="ECO:0000256" key="8">
    <source>
        <dbReference type="PIRSR" id="PIRSR038994-1"/>
    </source>
</evidence>
<evidence type="ECO:0000256" key="1">
    <source>
        <dbReference type="ARBA" id="ARBA00010716"/>
    </source>
</evidence>
<dbReference type="Proteomes" id="UP000235786">
    <property type="component" value="Unassembled WGS sequence"/>
</dbReference>
<feature type="binding site" evidence="9">
    <location>
        <position position="257"/>
    </location>
    <ligand>
        <name>substrate</name>
    </ligand>
</feature>
<comment type="catalytic activity">
    <reaction evidence="6 7">
        <text>N-acetyl-D-glucosamine 6-phosphate + H2O = D-glucosamine 6-phosphate + acetate</text>
        <dbReference type="Rhea" id="RHEA:22936"/>
        <dbReference type="ChEBI" id="CHEBI:15377"/>
        <dbReference type="ChEBI" id="CHEBI:30089"/>
        <dbReference type="ChEBI" id="CHEBI:57513"/>
        <dbReference type="ChEBI" id="CHEBI:58725"/>
        <dbReference type="EC" id="3.5.1.25"/>
    </reaction>
</comment>
<evidence type="ECO:0000313" key="12">
    <source>
        <dbReference type="EMBL" id="PMD45079.1"/>
    </source>
</evidence>
<sequence length="392" mass="42049">MASATQFINCRQCVSGSLISAPLTIDSKGFIIPNFPLSENTQIIDLENAIISPGFLELQINGALGFHFAHYSDPASYQAGVNKLAKYLPKTGVTGFYPTVPTVSSSVFKQVLPFLKPTENPGSASVLGAHVEGPFLAPSKKGAHDAANMHIPASSTLENIYGEKNLRESIKVLTMAPELPGALDHIAQLTKQYEVRVSMGHSAADYKQGNDGMKAGANLITHTFNAMNPLHHREPGLAGLISDPSPPYFSLIADAIHLHPRIVGIAYRSSPSHCILITDSIELSGLPDGTYPGHAQIPFNQFKEGNKVTIENTNTLIGTCIGLDECIRNLMAWAEIPIQEAVRCVTENVADAMGLKDRGRLEVGKRGDFVVLGVDGVVKETWILGKKGTSGD</sequence>
<dbReference type="EMBL" id="KZ613940">
    <property type="protein sequence ID" value="PMD45079.1"/>
    <property type="molecule type" value="Genomic_DNA"/>
</dbReference>
<dbReference type="AlphaFoldDB" id="A0A2J6S2T5"/>
<dbReference type="GO" id="GO:0008448">
    <property type="term" value="F:N-acetylglucosamine-6-phosphate deacetylase activity"/>
    <property type="evidence" value="ECO:0007669"/>
    <property type="project" value="UniProtKB-UniRule"/>
</dbReference>
<dbReference type="SUPFAM" id="SSF51338">
    <property type="entry name" value="Composite domain of metallo-dependent hydrolases"/>
    <property type="match status" value="1"/>
</dbReference>
<evidence type="ECO:0000256" key="3">
    <source>
        <dbReference type="ARBA" id="ARBA00018029"/>
    </source>
</evidence>
<evidence type="ECO:0000313" key="13">
    <source>
        <dbReference type="Proteomes" id="UP000235786"/>
    </source>
</evidence>
<dbReference type="Gene3D" id="2.30.40.10">
    <property type="entry name" value="Urease, subunit C, domain 1"/>
    <property type="match status" value="1"/>
</dbReference>
<feature type="domain" description="Amidohydrolase-related" evidence="11">
    <location>
        <begin position="125"/>
        <end position="386"/>
    </location>
</feature>
<dbReference type="Pfam" id="PF01979">
    <property type="entry name" value="Amidohydro_1"/>
    <property type="match status" value="1"/>
</dbReference>
<organism evidence="12 13">
    <name type="scientific">Hyaloscypha variabilis (strain UAMH 11265 / GT02V1 / F)</name>
    <name type="common">Meliniomyces variabilis</name>
    <dbReference type="NCBI Taxonomy" id="1149755"/>
    <lineage>
        <taxon>Eukaryota</taxon>
        <taxon>Fungi</taxon>
        <taxon>Dikarya</taxon>
        <taxon>Ascomycota</taxon>
        <taxon>Pezizomycotina</taxon>
        <taxon>Leotiomycetes</taxon>
        <taxon>Helotiales</taxon>
        <taxon>Hyaloscyphaceae</taxon>
        <taxon>Hyaloscypha</taxon>
        <taxon>Hyaloscypha variabilis</taxon>
    </lineage>
</organism>
<dbReference type="STRING" id="1149755.A0A2J6S2T5"/>
<evidence type="ECO:0000256" key="7">
    <source>
        <dbReference type="PIRNR" id="PIRNR038994"/>
    </source>
</evidence>
<name>A0A2J6S2T5_HYAVF</name>
<evidence type="ECO:0000256" key="10">
    <source>
        <dbReference type="PIRSR" id="PIRSR038994-3"/>
    </source>
</evidence>
<evidence type="ECO:0000256" key="5">
    <source>
        <dbReference type="ARBA" id="ARBA00023277"/>
    </source>
</evidence>
<feature type="binding site" evidence="10">
    <location>
        <position position="201"/>
    </location>
    <ligand>
        <name>Zn(2+)</name>
        <dbReference type="ChEBI" id="CHEBI:29105"/>
    </ligand>
</feature>
<keyword evidence="4 7" id="KW-0378">Hydrolase</keyword>
<dbReference type="PIRSF" id="PIRSF038994">
    <property type="entry name" value="NagA"/>
    <property type="match status" value="1"/>
</dbReference>
<keyword evidence="13" id="KW-1185">Reference proteome</keyword>
<dbReference type="SUPFAM" id="SSF51556">
    <property type="entry name" value="Metallo-dependent hydrolases"/>
    <property type="match status" value="1"/>
</dbReference>
<feature type="binding site" evidence="9">
    <location>
        <begin position="225"/>
        <end position="226"/>
    </location>
    <ligand>
        <name>substrate</name>
    </ligand>
</feature>
<feature type="binding site" evidence="10">
    <location>
        <position position="132"/>
    </location>
    <ligand>
        <name>Zn(2+)</name>
        <dbReference type="ChEBI" id="CHEBI:29105"/>
    </ligand>
</feature>
<dbReference type="PANTHER" id="PTHR11113:SF4">
    <property type="entry name" value="N-ACETYLGLUCOSAMINE-6-PHOSPHATE DEACETYLASE"/>
    <property type="match status" value="1"/>
</dbReference>
<dbReference type="InterPro" id="IPR032466">
    <property type="entry name" value="Metal_Hydrolase"/>
</dbReference>
<feature type="binding site" evidence="9">
    <location>
        <position position="143"/>
    </location>
    <ligand>
        <name>substrate</name>
    </ligand>
</feature>
<proteinExistence type="inferred from homology"/>
<comment type="similarity">
    <text evidence="1 7">Belongs to the metallo-dependent hydrolases superfamily. NagA family.</text>
</comment>
<accession>A0A2J6S2T5</accession>
<dbReference type="OrthoDB" id="10264777at2759"/>
<evidence type="ECO:0000256" key="9">
    <source>
        <dbReference type="PIRSR" id="PIRSR038994-2"/>
    </source>
</evidence>
<evidence type="ECO:0000259" key="11">
    <source>
        <dbReference type="Pfam" id="PF01979"/>
    </source>
</evidence>
<evidence type="ECO:0000256" key="4">
    <source>
        <dbReference type="ARBA" id="ARBA00022801"/>
    </source>
</evidence>
<dbReference type="GO" id="GO:0006046">
    <property type="term" value="P:N-acetylglucosamine catabolic process"/>
    <property type="evidence" value="ECO:0007669"/>
    <property type="project" value="TreeGrafter"/>
</dbReference>
<dbReference type="InterPro" id="IPR011059">
    <property type="entry name" value="Metal-dep_hydrolase_composite"/>
</dbReference>
<reference evidence="12 13" key="1">
    <citation type="submission" date="2016-04" db="EMBL/GenBank/DDBJ databases">
        <title>A degradative enzymes factory behind the ericoid mycorrhizal symbiosis.</title>
        <authorList>
            <consortium name="DOE Joint Genome Institute"/>
            <person name="Martino E."/>
            <person name="Morin E."/>
            <person name="Grelet G."/>
            <person name="Kuo A."/>
            <person name="Kohler A."/>
            <person name="Daghino S."/>
            <person name="Barry K."/>
            <person name="Choi C."/>
            <person name="Cichocki N."/>
            <person name="Clum A."/>
            <person name="Copeland A."/>
            <person name="Hainaut M."/>
            <person name="Haridas S."/>
            <person name="Labutti K."/>
            <person name="Lindquist E."/>
            <person name="Lipzen A."/>
            <person name="Khouja H.-R."/>
            <person name="Murat C."/>
            <person name="Ohm R."/>
            <person name="Olson A."/>
            <person name="Spatafora J."/>
            <person name="Veneault-Fourrey C."/>
            <person name="Henrissat B."/>
            <person name="Grigoriev I."/>
            <person name="Martin F."/>
            <person name="Perotto S."/>
        </authorList>
    </citation>
    <scope>NUCLEOTIDE SEQUENCE [LARGE SCALE GENOMIC DNA]</scope>
    <source>
        <strain evidence="12 13">F</strain>
    </source>
</reference>
<feature type="active site" description="Proton donor/acceptor" evidence="8">
    <location>
        <position position="279"/>
    </location>
</feature>
<feature type="binding site" evidence="10">
    <location>
        <position position="222"/>
    </location>
    <ligand>
        <name>Zn(2+)</name>
        <dbReference type="ChEBI" id="CHEBI:29105"/>
    </ligand>
</feature>
<dbReference type="EC" id="3.5.1.25" evidence="2 7"/>
<keyword evidence="5 7" id="KW-0119">Carbohydrate metabolism</keyword>
<dbReference type="GO" id="GO:0046872">
    <property type="term" value="F:metal ion binding"/>
    <property type="evidence" value="ECO:0007669"/>
    <property type="project" value="UniProtKB-KW"/>
</dbReference>
<dbReference type="InterPro" id="IPR006680">
    <property type="entry name" value="Amidohydro-rel"/>
</dbReference>